<dbReference type="RefSeq" id="WP_188661410.1">
    <property type="nucleotide sequence ID" value="NZ_BMHV01000003.1"/>
</dbReference>
<dbReference type="Pfam" id="PF00672">
    <property type="entry name" value="HAMP"/>
    <property type="match status" value="1"/>
</dbReference>
<comment type="subcellular location">
    <subcellularLocation>
        <location evidence="2">Membrane</location>
    </subcellularLocation>
</comment>
<evidence type="ECO:0000256" key="4">
    <source>
        <dbReference type="ARBA" id="ARBA00022553"/>
    </source>
</evidence>
<dbReference type="SMART" id="SM00387">
    <property type="entry name" value="HATPase_c"/>
    <property type="match status" value="1"/>
</dbReference>
<keyword evidence="8" id="KW-0067">ATP-binding</keyword>
<sequence length="635" mass="69539">MSFRLKTILGLAFIEMVLLSILVLSGLNYLRESNENQLVEHARTLARFFATMSTDAIVSMDLATLDVMVEKAMQNPGVIYIRVRQTAEAGGNVISQSGDASALNRTFIPDMSVDTTRDDQIYDIAQDIVVRGQVFGRIELGLEIAPLERTIADAQHRMFSVAFIEIILVCFFGFILGGILTRQLALLQNGARRVAQGDFGHVIKVKGRDELADTASSFNEMSKALARYASELEQARQHAENKRAHAESVLEDAMESVSQGVWIDDTQGKVVLMNRAFIEMYHLTPAVIPNIHIGKDLCDAIKIFPQGFPACSSNAGGGETPVSKLDDGRYIMHSRFPLSAGGNVWVDTDITQVMQIEEKNRQLERELLQSQKMESIGTLAGGIAHEINTPIQYIGDNIRFIGEAVQDLMETLDCYQKLEKEAATQPVLNALVEKCAQAYENADIEFIRDELPLAIEQSLAGVQQVSHIVKAMKEFAHPSSKEKSTVDLNRVIERSCAVGKNEWKTVAQVELDLAPDLPSVMGLEGDLNQVVLNMIVNAAHAIAAAGRDDGIIALRTFERDGQVVMVVEDNGTGVPDAIKQRVFDPFFTTKEVGKGTGQGLAISHDIIVSKHGGELKVGDSDMGGASFEIVLPKNT</sequence>
<dbReference type="Proteomes" id="UP000632498">
    <property type="component" value="Unassembled WGS sequence"/>
</dbReference>
<dbReference type="PANTHER" id="PTHR43065:SF46">
    <property type="entry name" value="C4-DICARBOXYLATE TRANSPORT SENSOR PROTEIN DCTB"/>
    <property type="match status" value="1"/>
</dbReference>
<evidence type="ECO:0000256" key="9">
    <source>
        <dbReference type="ARBA" id="ARBA00023012"/>
    </source>
</evidence>
<evidence type="ECO:0000256" key="10">
    <source>
        <dbReference type="SAM" id="Coils"/>
    </source>
</evidence>
<dbReference type="PRINTS" id="PR00344">
    <property type="entry name" value="BCTRLSENSOR"/>
</dbReference>
<dbReference type="InterPro" id="IPR000014">
    <property type="entry name" value="PAS"/>
</dbReference>
<dbReference type="EC" id="2.7.13.3" evidence="3"/>
<accession>A0A917BSN2</accession>
<feature type="domain" description="HAMP" evidence="13">
    <location>
        <begin position="178"/>
        <end position="230"/>
    </location>
</feature>
<dbReference type="PANTHER" id="PTHR43065">
    <property type="entry name" value="SENSOR HISTIDINE KINASE"/>
    <property type="match status" value="1"/>
</dbReference>
<dbReference type="InterPro" id="IPR004358">
    <property type="entry name" value="Sig_transdc_His_kin-like_C"/>
</dbReference>
<dbReference type="GO" id="GO:0004673">
    <property type="term" value="F:protein histidine kinase activity"/>
    <property type="evidence" value="ECO:0007669"/>
    <property type="project" value="UniProtKB-EC"/>
</dbReference>
<dbReference type="Pfam" id="PF13188">
    <property type="entry name" value="PAS_8"/>
    <property type="match status" value="1"/>
</dbReference>
<dbReference type="Gene3D" id="3.30.565.10">
    <property type="entry name" value="Histidine kinase-like ATPase, C-terminal domain"/>
    <property type="match status" value="1"/>
</dbReference>
<dbReference type="PROSITE" id="PS50109">
    <property type="entry name" value="HIS_KIN"/>
    <property type="match status" value="1"/>
</dbReference>
<dbReference type="InterPro" id="IPR003660">
    <property type="entry name" value="HAMP_dom"/>
</dbReference>
<evidence type="ECO:0000259" key="13">
    <source>
        <dbReference type="PROSITE" id="PS50885"/>
    </source>
</evidence>
<feature type="coiled-coil region" evidence="10">
    <location>
        <begin position="346"/>
        <end position="373"/>
    </location>
</feature>
<feature type="transmembrane region" description="Helical" evidence="11">
    <location>
        <begin position="7"/>
        <end position="25"/>
    </location>
</feature>
<evidence type="ECO:0000256" key="1">
    <source>
        <dbReference type="ARBA" id="ARBA00000085"/>
    </source>
</evidence>
<dbReference type="CDD" id="cd06225">
    <property type="entry name" value="HAMP"/>
    <property type="match status" value="1"/>
</dbReference>
<keyword evidence="5" id="KW-0808">Transferase</keyword>
<evidence type="ECO:0000313" key="15">
    <source>
        <dbReference type="Proteomes" id="UP000632498"/>
    </source>
</evidence>
<dbReference type="InterPro" id="IPR036890">
    <property type="entry name" value="HATPase_C_sf"/>
</dbReference>
<dbReference type="EMBL" id="BMHV01000003">
    <property type="protein sequence ID" value="GGF55360.1"/>
    <property type="molecule type" value="Genomic_DNA"/>
</dbReference>
<organism evidence="14 15">
    <name type="scientific">Terasakiella brassicae</name>
    <dbReference type="NCBI Taxonomy" id="1634917"/>
    <lineage>
        <taxon>Bacteria</taxon>
        <taxon>Pseudomonadati</taxon>
        <taxon>Pseudomonadota</taxon>
        <taxon>Alphaproteobacteria</taxon>
        <taxon>Rhodospirillales</taxon>
        <taxon>Terasakiellaceae</taxon>
        <taxon>Terasakiella</taxon>
    </lineage>
</organism>
<keyword evidence="11" id="KW-0812">Transmembrane</keyword>
<evidence type="ECO:0000256" key="11">
    <source>
        <dbReference type="SAM" id="Phobius"/>
    </source>
</evidence>
<keyword evidence="11" id="KW-1133">Transmembrane helix</keyword>
<dbReference type="InterPro" id="IPR035965">
    <property type="entry name" value="PAS-like_dom_sf"/>
</dbReference>
<keyword evidence="11" id="KW-0472">Membrane</keyword>
<dbReference type="InterPro" id="IPR005467">
    <property type="entry name" value="His_kinase_dom"/>
</dbReference>
<dbReference type="PROSITE" id="PS50885">
    <property type="entry name" value="HAMP"/>
    <property type="match status" value="1"/>
</dbReference>
<keyword evidence="9" id="KW-0902">Two-component regulatory system</keyword>
<feature type="coiled-coil region" evidence="10">
    <location>
        <begin position="218"/>
        <end position="256"/>
    </location>
</feature>
<name>A0A917BSN2_9PROT</name>
<keyword evidence="6" id="KW-0547">Nucleotide-binding</keyword>
<reference evidence="14" key="2">
    <citation type="submission" date="2020-09" db="EMBL/GenBank/DDBJ databases">
        <authorList>
            <person name="Sun Q."/>
            <person name="Zhou Y."/>
        </authorList>
    </citation>
    <scope>NUCLEOTIDE SEQUENCE</scope>
    <source>
        <strain evidence="14">CGMCC 1.15254</strain>
    </source>
</reference>
<comment type="catalytic activity">
    <reaction evidence="1">
        <text>ATP + protein L-histidine = ADP + protein N-phospho-L-histidine.</text>
        <dbReference type="EC" id="2.7.13.3"/>
    </reaction>
</comment>
<feature type="transmembrane region" description="Helical" evidence="11">
    <location>
        <begin position="159"/>
        <end position="180"/>
    </location>
</feature>
<dbReference type="Gene3D" id="1.10.287.130">
    <property type="match status" value="1"/>
</dbReference>
<proteinExistence type="predicted"/>
<dbReference type="SUPFAM" id="SSF55785">
    <property type="entry name" value="PYP-like sensor domain (PAS domain)"/>
    <property type="match status" value="1"/>
</dbReference>
<dbReference type="InterPro" id="IPR003594">
    <property type="entry name" value="HATPase_dom"/>
</dbReference>
<dbReference type="SUPFAM" id="SSF158472">
    <property type="entry name" value="HAMP domain-like"/>
    <property type="match status" value="1"/>
</dbReference>
<keyword evidence="10" id="KW-0175">Coiled coil</keyword>
<dbReference type="Gene3D" id="6.10.340.10">
    <property type="match status" value="1"/>
</dbReference>
<comment type="caution">
    <text evidence="14">The sequence shown here is derived from an EMBL/GenBank/DDBJ whole genome shotgun (WGS) entry which is preliminary data.</text>
</comment>
<gene>
    <name evidence="14" type="ORF">GCM10011332_05950</name>
</gene>
<protein>
    <recommendedName>
        <fullName evidence="3">histidine kinase</fullName>
        <ecNumber evidence="3">2.7.13.3</ecNumber>
    </recommendedName>
</protein>
<evidence type="ECO:0000256" key="2">
    <source>
        <dbReference type="ARBA" id="ARBA00004370"/>
    </source>
</evidence>
<dbReference type="GO" id="GO:0000160">
    <property type="term" value="P:phosphorelay signal transduction system"/>
    <property type="evidence" value="ECO:0007669"/>
    <property type="project" value="UniProtKB-KW"/>
</dbReference>
<dbReference type="AlphaFoldDB" id="A0A917BSN2"/>
<reference evidence="14" key="1">
    <citation type="journal article" date="2014" name="Int. J. Syst. Evol. Microbiol.">
        <title>Complete genome sequence of Corynebacterium casei LMG S-19264T (=DSM 44701T), isolated from a smear-ripened cheese.</title>
        <authorList>
            <consortium name="US DOE Joint Genome Institute (JGI-PGF)"/>
            <person name="Walter F."/>
            <person name="Albersmeier A."/>
            <person name="Kalinowski J."/>
            <person name="Ruckert C."/>
        </authorList>
    </citation>
    <scope>NUCLEOTIDE SEQUENCE</scope>
    <source>
        <strain evidence="14">CGMCC 1.15254</strain>
    </source>
</reference>
<evidence type="ECO:0000259" key="12">
    <source>
        <dbReference type="PROSITE" id="PS50109"/>
    </source>
</evidence>
<dbReference type="Gene3D" id="3.30.450.20">
    <property type="entry name" value="PAS domain"/>
    <property type="match status" value="1"/>
</dbReference>
<keyword evidence="4" id="KW-0597">Phosphoprotein</keyword>
<evidence type="ECO:0000256" key="5">
    <source>
        <dbReference type="ARBA" id="ARBA00022679"/>
    </source>
</evidence>
<evidence type="ECO:0000256" key="3">
    <source>
        <dbReference type="ARBA" id="ARBA00012438"/>
    </source>
</evidence>
<evidence type="ECO:0000256" key="8">
    <source>
        <dbReference type="ARBA" id="ARBA00022840"/>
    </source>
</evidence>
<feature type="domain" description="Histidine kinase" evidence="12">
    <location>
        <begin position="382"/>
        <end position="635"/>
    </location>
</feature>
<dbReference type="Pfam" id="PF02518">
    <property type="entry name" value="HATPase_c"/>
    <property type="match status" value="1"/>
</dbReference>
<evidence type="ECO:0000256" key="6">
    <source>
        <dbReference type="ARBA" id="ARBA00022741"/>
    </source>
</evidence>
<dbReference type="SMART" id="SM00304">
    <property type="entry name" value="HAMP"/>
    <property type="match status" value="1"/>
</dbReference>
<dbReference type="GO" id="GO:0016020">
    <property type="term" value="C:membrane"/>
    <property type="evidence" value="ECO:0007669"/>
    <property type="project" value="UniProtKB-SubCell"/>
</dbReference>
<dbReference type="SUPFAM" id="SSF55874">
    <property type="entry name" value="ATPase domain of HSP90 chaperone/DNA topoisomerase II/histidine kinase"/>
    <property type="match status" value="1"/>
</dbReference>
<evidence type="ECO:0000256" key="7">
    <source>
        <dbReference type="ARBA" id="ARBA00022777"/>
    </source>
</evidence>
<keyword evidence="7" id="KW-0418">Kinase</keyword>
<keyword evidence="15" id="KW-1185">Reference proteome</keyword>
<dbReference type="GO" id="GO:0005524">
    <property type="term" value="F:ATP binding"/>
    <property type="evidence" value="ECO:0007669"/>
    <property type="project" value="UniProtKB-KW"/>
</dbReference>
<evidence type="ECO:0000313" key="14">
    <source>
        <dbReference type="EMBL" id="GGF55360.1"/>
    </source>
</evidence>